<proteinExistence type="predicted"/>
<evidence type="ECO:0000256" key="2">
    <source>
        <dbReference type="SAM" id="SignalP"/>
    </source>
</evidence>
<dbReference type="EMBL" id="GBXI01011448">
    <property type="protein sequence ID" value="JAD02844.1"/>
    <property type="molecule type" value="Transcribed_RNA"/>
</dbReference>
<reference evidence="3" key="1">
    <citation type="submission" date="2014-11" db="EMBL/GenBank/DDBJ databases">
        <authorList>
            <person name="Geib S."/>
        </authorList>
    </citation>
    <scope>NUCLEOTIDE SEQUENCE</scope>
</reference>
<protein>
    <submittedName>
        <fullName evidence="3">Uncharacterized protein MJECL44</fullName>
    </submittedName>
</protein>
<keyword evidence="2" id="KW-0732">Signal</keyword>
<dbReference type="AlphaFoldDB" id="A0A0A1WUX3"/>
<name>A0A0A1WUX3_ZEUCU</name>
<feature type="signal peptide" evidence="2">
    <location>
        <begin position="1"/>
        <end position="19"/>
    </location>
</feature>
<gene>
    <name evidence="3" type="primary">MJECL44</name>
    <name evidence="3" type="ORF">g.58418</name>
</gene>
<feature type="chain" id="PRO_5001994149" evidence="2">
    <location>
        <begin position="20"/>
        <end position="113"/>
    </location>
</feature>
<evidence type="ECO:0000256" key="1">
    <source>
        <dbReference type="SAM" id="MobiDB-lite"/>
    </source>
</evidence>
<reference evidence="3" key="2">
    <citation type="journal article" date="2015" name="Gigascience">
        <title>Reconstructing a comprehensive transcriptome assembly of a white-pupal translocated strain of the pest fruit fly Bactrocera cucurbitae.</title>
        <authorList>
            <person name="Sim S.B."/>
            <person name="Calla B."/>
            <person name="Hall B."/>
            <person name="DeRego T."/>
            <person name="Geib S.M."/>
        </authorList>
    </citation>
    <scope>NUCLEOTIDE SEQUENCE</scope>
</reference>
<accession>A0A0A1WUX3</accession>
<evidence type="ECO:0000313" key="3">
    <source>
        <dbReference type="EMBL" id="JAD02844.1"/>
    </source>
</evidence>
<feature type="region of interest" description="Disordered" evidence="1">
    <location>
        <begin position="55"/>
        <end position="84"/>
    </location>
</feature>
<sequence length="113" mass="13002">MKMLVIVLVFTIIASIVDSRELYGVNLRKGNGLGKLDPDIPHYEDSEDYYADVTEPKPQEEGQNENVLTSKESDSFAEVTGKPDIDDHTRSLFSDIDYHTMFSDYIEYMKRME</sequence>
<organism evidence="3">
    <name type="scientific">Zeugodacus cucurbitae</name>
    <name type="common">Melon fruit fly</name>
    <name type="synonym">Bactrocera cucurbitae</name>
    <dbReference type="NCBI Taxonomy" id="28588"/>
    <lineage>
        <taxon>Eukaryota</taxon>
        <taxon>Metazoa</taxon>
        <taxon>Ecdysozoa</taxon>
        <taxon>Arthropoda</taxon>
        <taxon>Hexapoda</taxon>
        <taxon>Insecta</taxon>
        <taxon>Pterygota</taxon>
        <taxon>Neoptera</taxon>
        <taxon>Endopterygota</taxon>
        <taxon>Diptera</taxon>
        <taxon>Brachycera</taxon>
        <taxon>Muscomorpha</taxon>
        <taxon>Tephritoidea</taxon>
        <taxon>Tephritidae</taxon>
        <taxon>Zeugodacus</taxon>
        <taxon>Zeugodacus</taxon>
    </lineage>
</organism>